<dbReference type="KEGG" id="vde:111243344"/>
<proteinExistence type="predicted"/>
<dbReference type="SUPFAM" id="SSF54236">
    <property type="entry name" value="Ubiquitin-like"/>
    <property type="match status" value="1"/>
</dbReference>
<evidence type="ECO:0000313" key="4">
    <source>
        <dbReference type="Proteomes" id="UP000594260"/>
    </source>
</evidence>
<evidence type="ECO:0000259" key="2">
    <source>
        <dbReference type="Pfam" id="PF11976"/>
    </source>
</evidence>
<organism evidence="3 4">
    <name type="scientific">Varroa destructor</name>
    <name type="common">Honeybee mite</name>
    <dbReference type="NCBI Taxonomy" id="109461"/>
    <lineage>
        <taxon>Eukaryota</taxon>
        <taxon>Metazoa</taxon>
        <taxon>Ecdysozoa</taxon>
        <taxon>Arthropoda</taxon>
        <taxon>Chelicerata</taxon>
        <taxon>Arachnida</taxon>
        <taxon>Acari</taxon>
        <taxon>Parasitiformes</taxon>
        <taxon>Mesostigmata</taxon>
        <taxon>Gamasina</taxon>
        <taxon>Dermanyssoidea</taxon>
        <taxon>Varroidae</taxon>
        <taxon>Varroa</taxon>
    </lineage>
</organism>
<name>A0A7M7IZI7_VARDE</name>
<dbReference type="GeneID" id="111243344"/>
<dbReference type="AlphaFoldDB" id="A0A7M7IZI7"/>
<evidence type="ECO:0000256" key="1">
    <source>
        <dbReference type="SAM" id="MobiDB-lite"/>
    </source>
</evidence>
<feature type="region of interest" description="Disordered" evidence="1">
    <location>
        <begin position="97"/>
        <end position="119"/>
    </location>
</feature>
<sequence>MRFYTYQSTALIMAVSRTVHGLAGLIESDMSGSESDDCGKFLRCKASKSVFDVPGIFNEDVTRKLREGERIQLEMATAVESPKKTLELIDLTNSPSRIDDNVSPVRKRPRRTRSSRGSSFKSYVGLRNYVHLITSDSDDHSDCSDNGGDYHMSKRSSRVSDASLIDLNISHRTELDDETEGNIYRVVITQICNEDARVIVRLTEKDNMQKLFSEAAIITGRKGILMMGSEENRREVLPEDTVQSLGLSTVGLTRMEFVPISGHSDTHGASPAGFRIKFITGNRRETKEIRCKSNEPLGAIFKRYCVAAGVQRTDVVFKFDDEIMEDNGTPAQLGIDSGDIVEAHLQHSHRN</sequence>
<feature type="compositionally biased region" description="Basic residues" evidence="1">
    <location>
        <begin position="105"/>
        <end position="114"/>
    </location>
</feature>
<keyword evidence="4" id="KW-1185">Reference proteome</keyword>
<evidence type="ECO:0000313" key="3">
    <source>
        <dbReference type="EnsemblMetazoa" id="XP_022644474"/>
    </source>
</evidence>
<dbReference type="CDD" id="cd01763">
    <property type="entry name" value="Ubl_SUMO_like"/>
    <property type="match status" value="1"/>
</dbReference>
<dbReference type="InterPro" id="IPR029071">
    <property type="entry name" value="Ubiquitin-like_domsf"/>
</dbReference>
<dbReference type="Pfam" id="PF11976">
    <property type="entry name" value="Rad60-SLD"/>
    <property type="match status" value="1"/>
</dbReference>
<dbReference type="InParanoid" id="A0A7M7IZI7"/>
<reference evidence="3" key="1">
    <citation type="submission" date="2021-01" db="UniProtKB">
        <authorList>
            <consortium name="EnsemblMetazoa"/>
        </authorList>
    </citation>
    <scope>IDENTIFICATION</scope>
</reference>
<dbReference type="Proteomes" id="UP000594260">
    <property type="component" value="Unplaced"/>
</dbReference>
<dbReference type="RefSeq" id="XP_022644474.1">
    <property type="nucleotide sequence ID" value="XM_022788739.1"/>
</dbReference>
<dbReference type="OrthoDB" id="442921at2759"/>
<accession>A0A7M7IZI7</accession>
<dbReference type="InterPro" id="IPR022617">
    <property type="entry name" value="Rad60/SUMO-like_dom"/>
</dbReference>
<feature type="domain" description="Rad60/SUMO-like" evidence="2">
    <location>
        <begin position="279"/>
        <end position="343"/>
    </location>
</feature>
<protein>
    <recommendedName>
        <fullName evidence="2">Rad60/SUMO-like domain-containing protein</fullName>
    </recommendedName>
</protein>
<dbReference type="EnsemblMetazoa" id="XM_022788739">
    <property type="protein sequence ID" value="XP_022644474"/>
    <property type="gene ID" value="LOC111243344"/>
</dbReference>
<dbReference type="Gene3D" id="3.10.20.90">
    <property type="entry name" value="Phosphatidylinositol 3-kinase Catalytic Subunit, Chain A, domain 1"/>
    <property type="match status" value="1"/>
</dbReference>